<protein>
    <submittedName>
        <fullName evidence="3">Uncharacterized protein</fullName>
    </submittedName>
</protein>
<name>G4TAQ1_SERID</name>
<evidence type="ECO:0000256" key="1">
    <source>
        <dbReference type="SAM" id="MobiDB-lite"/>
    </source>
</evidence>
<dbReference type="Proteomes" id="UP000007148">
    <property type="component" value="Unassembled WGS sequence"/>
</dbReference>
<keyword evidence="4" id="KW-1185">Reference proteome</keyword>
<feature type="compositionally biased region" description="Polar residues" evidence="1">
    <location>
        <begin position="256"/>
        <end position="266"/>
    </location>
</feature>
<evidence type="ECO:0000313" key="4">
    <source>
        <dbReference type="Proteomes" id="UP000007148"/>
    </source>
</evidence>
<accession>G4TAQ1</accession>
<sequence>MATSGSGKMFAKRKAKPTFLYASQSNEYVYDPQVGQEFARGRASMLKRLSAAIPRPNKKTDKAQAKNATLNVRPRRMTIDSTYDYHLESQGDNMGSFGFSDSSNPHTVMNIGHSGVNLGSITPRSSEETDSFERHITSISSGAALPFGASTHTIAVSETTAVPDALVPFPTSPQQRSFFEDTPASNHPYRRARSLSESTFSHAVHFEPYRKPLYGRPIKSPIKDIALKRSGAISRPTSAIFIDQTYQRGRRTTLDTTNTVCSPTRPSFSSYKRARSRSASKRAQPAQPVQEPSPPGALQMQQGAEDPFSSLFTSCAISLFLLVILAAGKDVLYVIALLPMLMALARHFTDFDKLIAVGPVMKRNLESLITL</sequence>
<evidence type="ECO:0000256" key="2">
    <source>
        <dbReference type="SAM" id="Phobius"/>
    </source>
</evidence>
<organism evidence="3 4">
    <name type="scientific">Serendipita indica (strain DSM 11827)</name>
    <name type="common">Root endophyte fungus</name>
    <name type="synonym">Piriformospora indica</name>
    <dbReference type="NCBI Taxonomy" id="1109443"/>
    <lineage>
        <taxon>Eukaryota</taxon>
        <taxon>Fungi</taxon>
        <taxon>Dikarya</taxon>
        <taxon>Basidiomycota</taxon>
        <taxon>Agaricomycotina</taxon>
        <taxon>Agaricomycetes</taxon>
        <taxon>Sebacinales</taxon>
        <taxon>Serendipitaceae</taxon>
        <taxon>Serendipita</taxon>
    </lineage>
</organism>
<dbReference type="HOGENOM" id="CLU_746203_0_0_1"/>
<feature type="region of interest" description="Disordered" evidence="1">
    <location>
        <begin position="256"/>
        <end position="302"/>
    </location>
</feature>
<keyword evidence="2" id="KW-0812">Transmembrane</keyword>
<gene>
    <name evidence="3" type="ORF">PIIN_02246</name>
</gene>
<evidence type="ECO:0000313" key="3">
    <source>
        <dbReference type="EMBL" id="CCA68381.1"/>
    </source>
</evidence>
<feature type="transmembrane region" description="Helical" evidence="2">
    <location>
        <begin position="319"/>
        <end position="344"/>
    </location>
</feature>
<dbReference type="InParanoid" id="G4TAQ1"/>
<keyword evidence="2" id="KW-1133">Transmembrane helix</keyword>
<dbReference type="OrthoDB" id="3233779at2759"/>
<proteinExistence type="predicted"/>
<comment type="caution">
    <text evidence="3">The sequence shown here is derived from an EMBL/GenBank/DDBJ whole genome shotgun (WGS) entry which is preliminary data.</text>
</comment>
<dbReference type="AlphaFoldDB" id="G4TAQ1"/>
<dbReference type="EMBL" id="CAFZ01000031">
    <property type="protein sequence ID" value="CCA68381.1"/>
    <property type="molecule type" value="Genomic_DNA"/>
</dbReference>
<keyword evidence="2" id="KW-0472">Membrane</keyword>
<reference evidence="3 4" key="1">
    <citation type="journal article" date="2011" name="PLoS Pathog.">
        <title>Endophytic Life Strategies Decoded by Genome and Transcriptome Analyses of the Mutualistic Root Symbiont Piriformospora indica.</title>
        <authorList>
            <person name="Zuccaro A."/>
            <person name="Lahrmann U."/>
            <person name="Guldener U."/>
            <person name="Langen G."/>
            <person name="Pfiffi S."/>
            <person name="Biedenkopf D."/>
            <person name="Wong P."/>
            <person name="Samans B."/>
            <person name="Grimm C."/>
            <person name="Basiewicz M."/>
            <person name="Murat C."/>
            <person name="Martin F."/>
            <person name="Kogel K.H."/>
        </authorList>
    </citation>
    <scope>NUCLEOTIDE SEQUENCE [LARGE SCALE GENOMIC DNA]</scope>
    <source>
        <strain evidence="3 4">DSM 11827</strain>
    </source>
</reference>